<accession>A0ABS5IX12</accession>
<evidence type="ECO:0000313" key="2">
    <source>
        <dbReference type="Proteomes" id="UP000676386"/>
    </source>
</evidence>
<dbReference type="CDD" id="cd00580">
    <property type="entry name" value="CHMI"/>
    <property type="match status" value="1"/>
</dbReference>
<dbReference type="PANTHER" id="PTHR37950:SF1">
    <property type="entry name" value="4-HYDROXYPHENYLACETATE CATABOLISM PROTEIN"/>
    <property type="match status" value="1"/>
</dbReference>
<dbReference type="SUPFAM" id="SSF55331">
    <property type="entry name" value="Tautomerase/MIF"/>
    <property type="match status" value="1"/>
</dbReference>
<dbReference type="EMBL" id="JAGTXB010000003">
    <property type="protein sequence ID" value="MBS0027503.1"/>
    <property type="molecule type" value="Genomic_DNA"/>
</dbReference>
<gene>
    <name evidence="1" type="ORF">KE626_09310</name>
</gene>
<protein>
    <submittedName>
        <fullName evidence="1">5-carboxymethyl-2-hydroxymuconate Delta-isomerase</fullName>
    </submittedName>
</protein>
<organism evidence="1 2">
    <name type="scientific">Chitinophaga hostae</name>
    <dbReference type="NCBI Taxonomy" id="2831022"/>
    <lineage>
        <taxon>Bacteria</taxon>
        <taxon>Pseudomonadati</taxon>
        <taxon>Bacteroidota</taxon>
        <taxon>Chitinophagia</taxon>
        <taxon>Chitinophagales</taxon>
        <taxon>Chitinophagaceae</taxon>
        <taxon>Chitinophaga</taxon>
    </lineage>
</organism>
<evidence type="ECO:0000313" key="1">
    <source>
        <dbReference type="EMBL" id="MBS0027503.1"/>
    </source>
</evidence>
<dbReference type="PANTHER" id="PTHR37950">
    <property type="entry name" value="4-HYDROXYPHENYLACETATE CATABOLISM PROTEIN"/>
    <property type="match status" value="1"/>
</dbReference>
<dbReference type="InterPro" id="IPR004220">
    <property type="entry name" value="5-COMe_2-OHmuconate_Isoase"/>
</dbReference>
<dbReference type="Proteomes" id="UP000676386">
    <property type="component" value="Unassembled WGS sequence"/>
</dbReference>
<dbReference type="InterPro" id="IPR014347">
    <property type="entry name" value="Tautomerase/MIF_sf"/>
</dbReference>
<dbReference type="Gene3D" id="3.30.429.10">
    <property type="entry name" value="Macrophage Migration Inhibitory Factor"/>
    <property type="match status" value="1"/>
</dbReference>
<proteinExistence type="predicted"/>
<reference evidence="1 2" key="1">
    <citation type="submission" date="2021-04" db="EMBL/GenBank/DDBJ databases">
        <title>Chitinophaga sp. nov., isolated from the rhizosphere soil.</title>
        <authorList>
            <person name="He S."/>
        </authorList>
    </citation>
    <scope>NUCLEOTIDE SEQUENCE [LARGE SCALE GENOMIC DNA]</scope>
    <source>
        <strain evidence="1 2">2R12</strain>
    </source>
</reference>
<dbReference type="RefSeq" id="WP_211972593.1">
    <property type="nucleotide sequence ID" value="NZ_CBFHAM010000006.1"/>
</dbReference>
<comment type="caution">
    <text evidence="1">The sequence shown here is derived from an EMBL/GenBank/DDBJ whole genome shotgun (WGS) entry which is preliminary data.</text>
</comment>
<name>A0ABS5IX12_9BACT</name>
<dbReference type="Pfam" id="PF02962">
    <property type="entry name" value="CHMI"/>
    <property type="match status" value="1"/>
</dbReference>
<sequence length="125" mass="13789">MPHFVIECSKNILAQQPADVIMNIVYDAAASTGLFADNDIKVRINSYEQYRLGEGKDSFMHIFGSIMGGRTTAQKAALSSTIIQQLAPLFPDISFLSMNVADFDPATYSNKSLINPLNTEGNRHF</sequence>
<keyword evidence="2" id="KW-1185">Reference proteome</keyword>